<dbReference type="AlphaFoldDB" id="A0A7S0S009"/>
<dbReference type="EMBL" id="HBFB01027310">
    <property type="protein sequence ID" value="CAD8690829.1"/>
    <property type="molecule type" value="Transcribed_RNA"/>
</dbReference>
<accession>A0A7S0S009</accession>
<protein>
    <submittedName>
        <fullName evidence="2">Uncharacterized protein</fullName>
    </submittedName>
</protein>
<reference evidence="2" key="1">
    <citation type="submission" date="2021-01" db="EMBL/GenBank/DDBJ databases">
        <authorList>
            <person name="Corre E."/>
            <person name="Pelletier E."/>
            <person name="Niang G."/>
            <person name="Scheremetjew M."/>
            <person name="Finn R."/>
            <person name="Kale V."/>
            <person name="Holt S."/>
            <person name="Cochrane G."/>
            <person name="Meng A."/>
            <person name="Brown T."/>
            <person name="Cohen L."/>
        </authorList>
    </citation>
    <scope>NUCLEOTIDE SEQUENCE</scope>
    <source>
        <strain evidence="2">SAG 11-49</strain>
    </source>
</reference>
<gene>
    <name evidence="2" type="ORF">CLEI1391_LOCUS15250</name>
</gene>
<feature type="region of interest" description="Disordered" evidence="1">
    <location>
        <begin position="199"/>
        <end position="227"/>
    </location>
</feature>
<evidence type="ECO:0000313" key="2">
    <source>
        <dbReference type="EMBL" id="CAD8690829.1"/>
    </source>
</evidence>
<feature type="compositionally biased region" description="Basic residues" evidence="1">
    <location>
        <begin position="199"/>
        <end position="218"/>
    </location>
</feature>
<sequence>MGNPPEVHFVGKSKVGHGHIHHHHHHQTEWGGGTMPMMSGAIPSKERKGIARSTADQLYFQLKEFEEFRNPSFNTLYVQTPKPPIFTENKLVAGFVSLVRETWDLVQPVMRLGVPNNSLRDKLPYFREDYSPLPNTVRPRVQKLLKANIQYAEQQAALSAQAAEEWRQMKKARKEAKKSNKPLPVPQQLALLEQTFDRHHHGHGHHGHHGHGHGHGHGHHDPNHVHISPPVFYTHDIPAHIMVPALNLAAYWYLCGLSSIFKQ</sequence>
<feature type="compositionally biased region" description="Basic residues" evidence="1">
    <location>
        <begin position="16"/>
        <end position="26"/>
    </location>
</feature>
<proteinExistence type="predicted"/>
<organism evidence="2">
    <name type="scientific">Chlamydomonas leiostraca</name>
    <dbReference type="NCBI Taxonomy" id="1034604"/>
    <lineage>
        <taxon>Eukaryota</taxon>
        <taxon>Viridiplantae</taxon>
        <taxon>Chlorophyta</taxon>
        <taxon>core chlorophytes</taxon>
        <taxon>Chlorophyceae</taxon>
        <taxon>CS clade</taxon>
        <taxon>Chlamydomonadales</taxon>
        <taxon>Chlamydomonadaceae</taxon>
        <taxon>Chlamydomonas</taxon>
    </lineage>
</organism>
<evidence type="ECO:0000256" key="1">
    <source>
        <dbReference type="SAM" id="MobiDB-lite"/>
    </source>
</evidence>
<name>A0A7S0S009_9CHLO</name>
<feature type="region of interest" description="Disordered" evidence="1">
    <location>
        <begin position="16"/>
        <end position="35"/>
    </location>
</feature>